<feature type="region of interest" description="Disordered" evidence="1">
    <location>
        <begin position="1"/>
        <end position="29"/>
    </location>
</feature>
<accession>A0A090YN75</accession>
<gene>
    <name evidence="2" type="ORF">DJ93_855</name>
</gene>
<protein>
    <submittedName>
        <fullName evidence="2">Uncharacterized protein</fullName>
    </submittedName>
</protein>
<name>A0A090YN75_9BACI</name>
<dbReference type="AlphaFoldDB" id="A0A090YN75"/>
<feature type="compositionally biased region" description="Basic and acidic residues" evidence="1">
    <location>
        <begin position="20"/>
        <end position="29"/>
    </location>
</feature>
<evidence type="ECO:0000256" key="1">
    <source>
        <dbReference type="SAM" id="MobiDB-lite"/>
    </source>
</evidence>
<proteinExistence type="predicted"/>
<comment type="caution">
    <text evidence="2">The sequence shown here is derived from an EMBL/GenBank/DDBJ whole genome shotgun (WGS) entry which is preliminary data.</text>
</comment>
<dbReference type="EMBL" id="JMQC01000008">
    <property type="protein sequence ID" value="KFM99392.1"/>
    <property type="molecule type" value="Genomic_DNA"/>
</dbReference>
<organism evidence="2 3">
    <name type="scientific">Bacillus clarus</name>
    <dbReference type="NCBI Taxonomy" id="2338372"/>
    <lineage>
        <taxon>Bacteria</taxon>
        <taxon>Bacillati</taxon>
        <taxon>Bacillota</taxon>
        <taxon>Bacilli</taxon>
        <taxon>Bacillales</taxon>
        <taxon>Bacillaceae</taxon>
        <taxon>Bacillus</taxon>
        <taxon>Bacillus cereus group</taxon>
    </lineage>
</organism>
<evidence type="ECO:0000313" key="2">
    <source>
        <dbReference type="EMBL" id="KFM99392.1"/>
    </source>
</evidence>
<evidence type="ECO:0000313" key="3">
    <source>
        <dbReference type="Proteomes" id="UP000029389"/>
    </source>
</evidence>
<sequence>MAGCESKANADSKLQVAEAPEEKYKMTKE</sequence>
<dbReference type="PATRIC" id="fig|1405.8.peg.1028"/>
<reference evidence="2 3" key="1">
    <citation type="submission" date="2014-04" db="EMBL/GenBank/DDBJ databases">
        <authorList>
            <person name="Bishop-Lilly K.A."/>
            <person name="Broomall S.M."/>
            <person name="Chain P.S."/>
            <person name="Chertkov O."/>
            <person name="Coyne S.R."/>
            <person name="Daligault H.E."/>
            <person name="Davenport K.W."/>
            <person name="Erkkila T."/>
            <person name="Frey K.G."/>
            <person name="Gibbons H.S."/>
            <person name="Gu W."/>
            <person name="Jaissle J."/>
            <person name="Johnson S.L."/>
            <person name="Koroleva G.I."/>
            <person name="Ladner J.T."/>
            <person name="Lo C.-C."/>
            <person name="Minogue T.D."/>
            <person name="Munk C."/>
            <person name="Palacios G.F."/>
            <person name="Redden C.L."/>
            <person name="Rosenzweig C.N."/>
            <person name="Scholz M.B."/>
            <person name="Teshima H."/>
            <person name="Xu Y."/>
        </authorList>
    </citation>
    <scope>NUCLEOTIDE SEQUENCE [LARGE SCALE GENOMIC DNA]</scope>
    <source>
        <strain evidence="2 3">BHP</strain>
    </source>
</reference>
<dbReference type="Proteomes" id="UP000029389">
    <property type="component" value="Unassembled WGS sequence"/>
</dbReference>